<dbReference type="GO" id="GO:0036064">
    <property type="term" value="C:ciliary basal body"/>
    <property type="evidence" value="ECO:0007669"/>
    <property type="project" value="TreeGrafter"/>
</dbReference>
<evidence type="ECO:0000259" key="3">
    <source>
        <dbReference type="Pfam" id="PF23360"/>
    </source>
</evidence>
<dbReference type="GO" id="GO:0060271">
    <property type="term" value="P:cilium assembly"/>
    <property type="evidence" value="ECO:0007669"/>
    <property type="project" value="TreeGrafter"/>
</dbReference>
<sequence>MLELQLNRVDYLKTISSVTQKCMRLLPRDNVKKDTQKIAIGESNGTVQLFTVRKKETTALFKTTPGKRICRVELGGRLGEISDRIFVASENEVKGFSKKGKQFYTFDTNVNDMIRCMSILGSSLYTCTETTYTHYIESKEVDTLTFAAKLNDIIVLPLPIQSMPVVACQDRLLRPLHKSSVLYDAEVPGIPTTLVLSNKTGGPTKSEIVYGTSDGRLGQVEIGSISASTKWEIANPKHLSGISAIDFFDILADGVPDMIVAREDGTVEVFNFETTDEPVLKYTYNGTESITNIEGGVVGNPNYDELICCTYQGWLFGLTSQPLQNELGGEVVMVQNDELKGRIDDLKNEVDELQRRLIKERERYQTLIQTDSRAISTIREFRVNDRFQLNRDDATYNLIIESEIPIDNIILQCDVILDVLDVEKNSAVMSFSDCDPKDNNAVLVTYRCQMNTTRLEMHVRTIEGHYGTLQLYITSKIQPRCSMLRRHTIKPLSLHQRSSTAIDPNKRMNVMKITGSFSYAEIHSWIQFCLADVPDRPPVDKENRLIYTNIFLQTQLECVYKQDEAVFRSENVSTISILKDVMSKKATEKKITLNISYELSNETIASTLAQILPMISYYKTLTDQYNLIDPLKELVMDGSTDEILTPEHRKVLDNADSIREHYKQTPVHLNRLCSMVADLFIDKHKFEGTNVKAKLPILFDKLNTTFTQPQVFIDFFNSL</sequence>
<dbReference type="EMBL" id="CAJNOG010002088">
    <property type="protein sequence ID" value="CAF1488983.1"/>
    <property type="molecule type" value="Genomic_DNA"/>
</dbReference>
<dbReference type="GO" id="GO:0008104">
    <property type="term" value="P:intracellular protein localization"/>
    <property type="evidence" value="ECO:0007669"/>
    <property type="project" value="TreeGrafter"/>
</dbReference>
<feature type="domain" description="BBS7 GAE" evidence="3">
    <location>
        <begin position="381"/>
        <end position="486"/>
    </location>
</feature>
<dbReference type="InterPro" id="IPR056335">
    <property type="entry name" value="BBS7_hairpin"/>
</dbReference>
<dbReference type="AlphaFoldDB" id="A0A813PZV1"/>
<dbReference type="GO" id="GO:0043005">
    <property type="term" value="C:neuron projection"/>
    <property type="evidence" value="ECO:0007669"/>
    <property type="project" value="TreeGrafter"/>
</dbReference>
<dbReference type="Proteomes" id="UP000663881">
    <property type="component" value="Unassembled WGS sequence"/>
</dbReference>
<evidence type="ECO:0000313" key="9">
    <source>
        <dbReference type="EMBL" id="CAF3589826.1"/>
    </source>
</evidence>
<dbReference type="Pfam" id="PF23360">
    <property type="entry name" value="BBS7_GAE"/>
    <property type="match status" value="1"/>
</dbReference>
<feature type="domain" description="BBS7 helical hairpin" evidence="2">
    <location>
        <begin position="602"/>
        <end position="715"/>
    </location>
</feature>
<dbReference type="InterPro" id="IPR036322">
    <property type="entry name" value="WD40_repeat_dom_sf"/>
</dbReference>
<comment type="caution">
    <text evidence="6">The sequence shown here is derived from an EMBL/GenBank/DDBJ whole genome shotgun (WGS) entry which is preliminary data.</text>
</comment>
<evidence type="ECO:0008006" key="11">
    <source>
        <dbReference type="Google" id="ProtNLM"/>
    </source>
</evidence>
<dbReference type="GO" id="GO:0034464">
    <property type="term" value="C:BBSome"/>
    <property type="evidence" value="ECO:0007669"/>
    <property type="project" value="TreeGrafter"/>
</dbReference>
<feature type="domain" description="BBS7 platform" evidence="4">
    <location>
        <begin position="495"/>
        <end position="598"/>
    </location>
</feature>
<dbReference type="PANTHER" id="PTHR16074:SF4">
    <property type="entry name" value="BARDET-BIEDL SYNDROME 7 PROTEIN"/>
    <property type="match status" value="1"/>
</dbReference>
<dbReference type="EMBL" id="CAJNON010000008">
    <property type="protein sequence ID" value="CAF0759160.1"/>
    <property type="molecule type" value="Genomic_DNA"/>
</dbReference>
<dbReference type="EMBL" id="CAJOAZ010000139">
    <property type="protein sequence ID" value="CAF3548986.1"/>
    <property type="molecule type" value="Genomic_DNA"/>
</dbReference>
<dbReference type="PANTHER" id="PTHR16074">
    <property type="entry name" value="BARDET-BIEDL SYNDROME 7 PROTEIN"/>
    <property type="match status" value="1"/>
</dbReference>
<dbReference type="GO" id="GO:0016020">
    <property type="term" value="C:membrane"/>
    <property type="evidence" value="ECO:0007669"/>
    <property type="project" value="TreeGrafter"/>
</dbReference>
<evidence type="ECO:0000313" key="6">
    <source>
        <dbReference type="EMBL" id="CAF0759160.1"/>
    </source>
</evidence>
<keyword evidence="1" id="KW-0175">Coiled coil</keyword>
<dbReference type="InterPro" id="IPR056334">
    <property type="entry name" value="BBS7_GAE_dom"/>
</dbReference>
<evidence type="ECO:0000259" key="5">
    <source>
        <dbReference type="Pfam" id="PF23743"/>
    </source>
</evidence>
<dbReference type="Proteomes" id="UP000663845">
    <property type="component" value="Unassembled WGS sequence"/>
</dbReference>
<dbReference type="Pfam" id="PF23349">
    <property type="entry name" value="BBS7_hp"/>
    <property type="match status" value="1"/>
</dbReference>
<dbReference type="OrthoDB" id="414590at2759"/>
<gene>
    <name evidence="7" type="ORF">JYZ213_LOCUS42811</name>
    <name evidence="9" type="ORF">OKA104_LOCUS6054</name>
    <name evidence="8" type="ORF">OXD698_LOCUS3829</name>
    <name evidence="6" type="ORF">VCS650_LOCUS1706</name>
</gene>
<evidence type="ECO:0000313" key="10">
    <source>
        <dbReference type="Proteomes" id="UP000663891"/>
    </source>
</evidence>
<evidence type="ECO:0000259" key="4">
    <source>
        <dbReference type="Pfam" id="PF23361"/>
    </source>
</evidence>
<protein>
    <recommendedName>
        <fullName evidence="11">Bardet-Biedl syndrome 7 protein</fullName>
    </recommendedName>
</protein>
<evidence type="ECO:0000259" key="2">
    <source>
        <dbReference type="Pfam" id="PF23349"/>
    </source>
</evidence>
<dbReference type="Proteomes" id="UP000663891">
    <property type="component" value="Unassembled WGS sequence"/>
</dbReference>
<dbReference type="GO" id="GO:0005930">
    <property type="term" value="C:axoneme"/>
    <property type="evidence" value="ECO:0007669"/>
    <property type="project" value="TreeGrafter"/>
</dbReference>
<name>A0A813PZV1_9BILA</name>
<feature type="domain" description="BBS7 beta-propeller" evidence="5">
    <location>
        <begin position="23"/>
        <end position="320"/>
    </location>
</feature>
<evidence type="ECO:0000313" key="8">
    <source>
        <dbReference type="EMBL" id="CAF3548986.1"/>
    </source>
</evidence>
<dbReference type="EMBL" id="CAJOAY010000218">
    <property type="protein sequence ID" value="CAF3589826.1"/>
    <property type="molecule type" value="Genomic_DNA"/>
</dbReference>
<dbReference type="Pfam" id="PF23361">
    <property type="entry name" value="BBS7_pf"/>
    <property type="match status" value="1"/>
</dbReference>
<dbReference type="SUPFAM" id="SSF50978">
    <property type="entry name" value="WD40 repeat-like"/>
    <property type="match status" value="1"/>
</dbReference>
<feature type="coiled-coil region" evidence="1">
    <location>
        <begin position="336"/>
        <end position="370"/>
    </location>
</feature>
<dbReference type="InterPro" id="IPR056333">
    <property type="entry name" value="BBS7_pf_dom"/>
</dbReference>
<reference evidence="6" key="1">
    <citation type="submission" date="2021-02" db="EMBL/GenBank/DDBJ databases">
        <authorList>
            <person name="Nowell W R."/>
        </authorList>
    </citation>
    <scope>NUCLEOTIDE SEQUENCE</scope>
</reference>
<evidence type="ECO:0000313" key="7">
    <source>
        <dbReference type="EMBL" id="CAF1488983.1"/>
    </source>
</evidence>
<proteinExistence type="predicted"/>
<evidence type="ECO:0000256" key="1">
    <source>
        <dbReference type="SAM" id="Coils"/>
    </source>
</evidence>
<accession>A0A813PZV1</accession>
<organism evidence="6 10">
    <name type="scientific">Adineta steineri</name>
    <dbReference type="NCBI Taxonomy" id="433720"/>
    <lineage>
        <taxon>Eukaryota</taxon>
        <taxon>Metazoa</taxon>
        <taxon>Spiralia</taxon>
        <taxon>Gnathifera</taxon>
        <taxon>Rotifera</taxon>
        <taxon>Eurotatoria</taxon>
        <taxon>Bdelloidea</taxon>
        <taxon>Adinetida</taxon>
        <taxon>Adinetidae</taxon>
        <taxon>Adineta</taxon>
    </lineage>
</organism>
<dbReference type="InterPro" id="IPR056332">
    <property type="entry name" value="Beta-prop_BBS7"/>
</dbReference>
<dbReference type="Proteomes" id="UP000663844">
    <property type="component" value="Unassembled WGS sequence"/>
</dbReference>
<dbReference type="Pfam" id="PF23743">
    <property type="entry name" value="Beta-prop_BBS7"/>
    <property type="match status" value="1"/>
</dbReference>